<dbReference type="InterPro" id="IPR032466">
    <property type="entry name" value="Metal_Hydrolase"/>
</dbReference>
<accession>A0A3N4GJ11</accession>
<proteinExistence type="inferred from homology"/>
<dbReference type="SUPFAM" id="SSF51556">
    <property type="entry name" value="Metallo-dependent hydrolases"/>
    <property type="match status" value="1"/>
</dbReference>
<keyword evidence="4" id="KW-1185">Reference proteome</keyword>
<dbReference type="InterPro" id="IPR052350">
    <property type="entry name" value="Metallo-dep_Lactonases"/>
</dbReference>
<evidence type="ECO:0000256" key="1">
    <source>
        <dbReference type="ARBA" id="ARBA00038310"/>
    </source>
</evidence>
<comment type="caution">
    <text evidence="3">The sequence shown here is derived from an EMBL/GenBank/DDBJ whole genome shotgun (WGS) entry which is preliminary data.</text>
</comment>
<dbReference type="EMBL" id="RKMH01000011">
    <property type="protein sequence ID" value="RPA58630.1"/>
    <property type="molecule type" value="Genomic_DNA"/>
</dbReference>
<dbReference type="OrthoDB" id="5450317at2"/>
<dbReference type="RefSeq" id="WP_123931451.1">
    <property type="nucleotide sequence ID" value="NZ_JBPSDP010000011.1"/>
</dbReference>
<name>A0A3N4GJ11_9ACTN</name>
<gene>
    <name evidence="3" type="ORF">EF294_14990</name>
</gene>
<organism evidence="3 4">
    <name type="scientific">Gordonia oryzae</name>
    <dbReference type="NCBI Taxonomy" id="2487349"/>
    <lineage>
        <taxon>Bacteria</taxon>
        <taxon>Bacillati</taxon>
        <taxon>Actinomycetota</taxon>
        <taxon>Actinomycetes</taxon>
        <taxon>Mycobacteriales</taxon>
        <taxon>Gordoniaceae</taxon>
        <taxon>Gordonia</taxon>
    </lineage>
</organism>
<dbReference type="Pfam" id="PF04909">
    <property type="entry name" value="Amidohydro_2"/>
    <property type="match status" value="1"/>
</dbReference>
<reference evidence="3 4" key="1">
    <citation type="submission" date="2018-11" db="EMBL/GenBank/DDBJ databases">
        <title>Draft genome sequence of Gordonia sp. RS15-1S isolated from rice stems.</title>
        <authorList>
            <person name="Muangham S."/>
        </authorList>
    </citation>
    <scope>NUCLEOTIDE SEQUENCE [LARGE SCALE GENOMIC DNA]</scope>
    <source>
        <strain evidence="3 4">RS15-1S</strain>
    </source>
</reference>
<dbReference type="GO" id="GO:0016787">
    <property type="term" value="F:hydrolase activity"/>
    <property type="evidence" value="ECO:0007669"/>
    <property type="project" value="UniProtKB-KW"/>
</dbReference>
<dbReference type="PANTHER" id="PTHR43569">
    <property type="entry name" value="AMIDOHYDROLASE"/>
    <property type="match status" value="1"/>
</dbReference>
<dbReference type="Gene3D" id="3.20.20.140">
    <property type="entry name" value="Metal-dependent hydrolases"/>
    <property type="match status" value="1"/>
</dbReference>
<dbReference type="PANTHER" id="PTHR43569:SF1">
    <property type="entry name" value="BLL3371 PROTEIN"/>
    <property type="match status" value="1"/>
</dbReference>
<dbReference type="Proteomes" id="UP000267536">
    <property type="component" value="Unassembled WGS sequence"/>
</dbReference>
<evidence type="ECO:0000259" key="2">
    <source>
        <dbReference type="Pfam" id="PF04909"/>
    </source>
</evidence>
<evidence type="ECO:0000313" key="4">
    <source>
        <dbReference type="Proteomes" id="UP000267536"/>
    </source>
</evidence>
<dbReference type="AlphaFoldDB" id="A0A3N4GJ11"/>
<feature type="domain" description="Amidohydrolase-related" evidence="2">
    <location>
        <begin position="158"/>
        <end position="368"/>
    </location>
</feature>
<evidence type="ECO:0000313" key="3">
    <source>
        <dbReference type="EMBL" id="RPA58630.1"/>
    </source>
</evidence>
<protein>
    <submittedName>
        <fullName evidence="3">Amidohydrolase</fullName>
    </submittedName>
</protein>
<keyword evidence="3" id="KW-0378">Hydrolase</keyword>
<comment type="similarity">
    <text evidence="1">Belongs to the metallo-dependent hydrolases superfamily.</text>
</comment>
<dbReference type="InterPro" id="IPR006680">
    <property type="entry name" value="Amidohydro-rel"/>
</dbReference>
<sequence length="377" mass="40892">MLAGTISGIVDAHVQQWNPRRIPRSRNPVARGYRFVPKVGDRLFSVAVPQAERDYVLTPHIIGRAYEPRHYGADIAPVAQVVGVGIESVVVSESYWRLGDVEEPDASRLAVGEINYLQGLPFGVGVAPTLGAVMMRADPRAEGFETRLDVQRTLSDRVRGIQVTATRHPDPKVRSAGPVDGMLASAEFLSGVEKVAARGLAVEVFVYSHQLYDVITLAREFPDTTVIVDHFGCPVGAFGPVGLRTGTTAAARADILRLWRERMTSIAAEENVVVKLSGLAMPVLGYGREPWGNIGARETLTQMIGPLVQHVVGHFGASRVMFGSNFPIDKPNTSIDTVVASLAEILEPWGENMLGNVFRNTARRVYGITAPEHARAG</sequence>